<name>A0A9N8MHX2_9FLAO</name>
<comment type="caution">
    <text evidence="1">The sequence shown here is derived from an EMBL/GenBank/DDBJ whole genome shotgun (WGS) entry which is preliminary data.</text>
</comment>
<dbReference type="RefSeq" id="WP_162088707.1">
    <property type="nucleotide sequence ID" value="NZ_CAJIMS010000001.1"/>
</dbReference>
<gene>
    <name evidence="1" type="ORF">CHRY9390_02439</name>
</gene>
<dbReference type="EMBL" id="CAJIMS010000001">
    <property type="protein sequence ID" value="CAD7811936.1"/>
    <property type="molecule type" value="Genomic_DNA"/>
</dbReference>
<organism evidence="1 2">
    <name type="scientific">Chryseobacterium aquaeductus</name>
    <dbReference type="NCBI Taxonomy" id="2675056"/>
    <lineage>
        <taxon>Bacteria</taxon>
        <taxon>Pseudomonadati</taxon>
        <taxon>Bacteroidota</taxon>
        <taxon>Flavobacteriia</taxon>
        <taxon>Flavobacteriales</taxon>
        <taxon>Weeksellaceae</taxon>
        <taxon>Chryseobacterium group</taxon>
        <taxon>Chryseobacterium</taxon>
    </lineage>
</organism>
<protein>
    <submittedName>
        <fullName evidence="1">Uncharacterized protein</fullName>
    </submittedName>
</protein>
<accession>A0A9N8MHX2</accession>
<sequence>MKNLGLKSILLFVITFFFNIHAQIGNVGINTASPTETLNINGTLRIRKVPVKGSFGVSTLQFEADQASFYKPTFFTDFNGNFTLRGSSASTDFFELESAGSNNNGQFQFTIGDDGDEPIIFYRDRYDRTPRLREMLRM</sequence>
<proteinExistence type="predicted"/>
<evidence type="ECO:0000313" key="1">
    <source>
        <dbReference type="EMBL" id="CAD7811936.1"/>
    </source>
</evidence>
<dbReference type="Proteomes" id="UP000662618">
    <property type="component" value="Unassembled WGS sequence"/>
</dbReference>
<keyword evidence="2" id="KW-1185">Reference proteome</keyword>
<evidence type="ECO:0000313" key="2">
    <source>
        <dbReference type="Proteomes" id="UP000662618"/>
    </source>
</evidence>
<dbReference type="AlphaFoldDB" id="A0A9N8MHX2"/>
<reference evidence="1" key="1">
    <citation type="submission" date="2020-12" db="EMBL/GenBank/DDBJ databases">
        <authorList>
            <person name="Rodrigo-Torres L."/>
            <person name="Arahal R. D."/>
            <person name="Lucena T."/>
        </authorList>
    </citation>
    <scope>NUCLEOTIDE SEQUENCE</scope>
    <source>
        <strain evidence="1">CECT 9390</strain>
    </source>
</reference>